<dbReference type="AlphaFoldDB" id="V2Y4B7"/>
<evidence type="ECO:0000313" key="2">
    <source>
        <dbReference type="Proteomes" id="UP000018227"/>
    </source>
</evidence>
<keyword evidence="2" id="KW-1185">Reference proteome</keyword>
<name>V2Y4B7_9FIRM</name>
<dbReference type="eggNOG" id="COG1216">
    <property type="taxonomic scope" value="Bacteria"/>
</dbReference>
<comment type="caution">
    <text evidence="1">The sequence shown here is derived from an EMBL/GenBank/DDBJ whole genome shotgun (WGS) entry which is preliminary data.</text>
</comment>
<dbReference type="OrthoDB" id="5180856at2"/>
<evidence type="ECO:0000313" key="1">
    <source>
        <dbReference type="EMBL" id="ESL03788.1"/>
    </source>
</evidence>
<dbReference type="EMBL" id="ACIL03000007">
    <property type="protein sequence ID" value="ESL03788.1"/>
    <property type="molecule type" value="Genomic_DNA"/>
</dbReference>
<accession>V2Y4B7</accession>
<gene>
    <name evidence="1" type="ORF">GCWU0000282_000955</name>
</gene>
<sequence length="329" mass="38432">MKVENFCPIIIGTLNRFEHFKLCVESLQNCENADKTEIFISVDYPLKKEHEDGYAKILNYLKDNPLSGFKKAHIYYQEKNLGVVNNYKFLIEGLPDDFEWYIFLEDDNEFSEGFLNFINTTIEKFKDDSKFYGVCGYSRLNNFDKQCWYKSVELTYGVAQSVKMCKVATKEINEIYNRILSIKELFKICKGRSSYVGNYADFLIHKNSVYYAPDGTIRHIDYTAGLWLALKDKYVVQPTIAYVRNLGCDGSGENSGYNMEIHSKETAKKMYDRSDFICEKEFEVSRKYINDLSKNRNTVTESAKGWVKILMIKIFGLNITRKIFQMKNN</sequence>
<reference evidence="1 2" key="1">
    <citation type="submission" date="2013-06" db="EMBL/GenBank/DDBJ databases">
        <authorList>
            <person name="Weinstock G."/>
            <person name="Sodergren E."/>
            <person name="Clifton S."/>
            <person name="Fulton L."/>
            <person name="Fulton B."/>
            <person name="Courtney L."/>
            <person name="Fronick C."/>
            <person name="Harrison M."/>
            <person name="Strong C."/>
            <person name="Farmer C."/>
            <person name="Delahaunty K."/>
            <person name="Markovic C."/>
            <person name="Hall O."/>
            <person name="Minx P."/>
            <person name="Tomlinson C."/>
            <person name="Mitreva M."/>
            <person name="Nelson J."/>
            <person name="Hou S."/>
            <person name="Wollam A."/>
            <person name="Pepin K.H."/>
            <person name="Johnson M."/>
            <person name="Bhonagiri V."/>
            <person name="Nash W.E."/>
            <person name="Warren W."/>
            <person name="Chinwalla A."/>
            <person name="Mardis E.R."/>
            <person name="Wilson R.K."/>
        </authorList>
    </citation>
    <scope>NUCLEOTIDE SEQUENCE [LARGE SCALE GENOMIC DNA]</scope>
    <source>
        <strain evidence="1 2">ATCC 51271</strain>
    </source>
</reference>
<dbReference type="HOGENOM" id="CLU_054735_1_0_9"/>
<proteinExistence type="predicted"/>
<dbReference type="RefSeq" id="WP_023353837.1">
    <property type="nucleotide sequence ID" value="NZ_KI535367.1"/>
</dbReference>
<dbReference type="InterPro" id="IPR029044">
    <property type="entry name" value="Nucleotide-diphossugar_trans"/>
</dbReference>
<dbReference type="Gene3D" id="3.90.550.10">
    <property type="entry name" value="Spore Coat Polysaccharide Biosynthesis Protein SpsA, Chain A"/>
    <property type="match status" value="1"/>
</dbReference>
<protein>
    <recommendedName>
        <fullName evidence="3">Glycosyltransferase 2-like domain-containing protein</fullName>
    </recommendedName>
</protein>
<dbReference type="STRING" id="592026.GCWU0000282_000955"/>
<evidence type="ECO:0008006" key="3">
    <source>
        <dbReference type="Google" id="ProtNLM"/>
    </source>
</evidence>
<organism evidence="1 2">
    <name type="scientific">Catonella morbi ATCC 51271</name>
    <dbReference type="NCBI Taxonomy" id="592026"/>
    <lineage>
        <taxon>Bacteria</taxon>
        <taxon>Bacillati</taxon>
        <taxon>Bacillota</taxon>
        <taxon>Clostridia</taxon>
        <taxon>Lachnospirales</taxon>
        <taxon>Lachnospiraceae</taxon>
        <taxon>Catonella</taxon>
    </lineage>
</organism>
<dbReference type="Proteomes" id="UP000018227">
    <property type="component" value="Unassembled WGS sequence"/>
</dbReference>
<dbReference type="SUPFAM" id="SSF53448">
    <property type="entry name" value="Nucleotide-diphospho-sugar transferases"/>
    <property type="match status" value="1"/>
</dbReference>